<protein>
    <recommendedName>
        <fullName evidence="4">HTH luxR-type domain-containing protein</fullName>
    </recommendedName>
</protein>
<dbReference type="PRINTS" id="PR00038">
    <property type="entry name" value="HTHLUXR"/>
</dbReference>
<evidence type="ECO:0000256" key="2">
    <source>
        <dbReference type="ARBA" id="ARBA00023125"/>
    </source>
</evidence>
<dbReference type="PANTHER" id="PTHR44688">
    <property type="entry name" value="DNA-BINDING TRANSCRIPTIONAL ACTIVATOR DEVR_DOSR"/>
    <property type="match status" value="1"/>
</dbReference>
<feature type="domain" description="HTH luxR-type" evidence="4">
    <location>
        <begin position="440"/>
        <end position="505"/>
    </location>
</feature>
<dbReference type="Proteomes" id="UP000196475">
    <property type="component" value="Unassembled WGS sequence"/>
</dbReference>
<dbReference type="Pfam" id="PF00196">
    <property type="entry name" value="GerE"/>
    <property type="match status" value="1"/>
</dbReference>
<evidence type="ECO:0000259" key="4">
    <source>
        <dbReference type="PROSITE" id="PS50043"/>
    </source>
</evidence>
<name>A0A1Y3PPM8_9BACI</name>
<dbReference type="CDD" id="cd06170">
    <property type="entry name" value="LuxR_C_like"/>
    <property type="match status" value="1"/>
</dbReference>
<dbReference type="PROSITE" id="PS50043">
    <property type="entry name" value="HTH_LUXR_2"/>
    <property type="match status" value="1"/>
</dbReference>
<evidence type="ECO:0000256" key="3">
    <source>
        <dbReference type="ARBA" id="ARBA00023163"/>
    </source>
</evidence>
<dbReference type="PANTHER" id="PTHR44688:SF16">
    <property type="entry name" value="DNA-BINDING TRANSCRIPTIONAL ACTIVATOR DEVR_DOSR"/>
    <property type="match status" value="1"/>
</dbReference>
<accession>A0A1Y3PPM8</accession>
<proteinExistence type="predicted"/>
<dbReference type="SUPFAM" id="SSF46894">
    <property type="entry name" value="C-terminal effector domain of the bipartite response regulators"/>
    <property type="match status" value="1"/>
</dbReference>
<dbReference type="Gene3D" id="3.30.450.40">
    <property type="match status" value="1"/>
</dbReference>
<dbReference type="InterPro" id="IPR016032">
    <property type="entry name" value="Sig_transdc_resp-reg_C-effctor"/>
</dbReference>
<evidence type="ECO:0000313" key="6">
    <source>
        <dbReference type="Proteomes" id="UP000196475"/>
    </source>
</evidence>
<dbReference type="Gene3D" id="1.10.10.10">
    <property type="entry name" value="Winged helix-like DNA-binding domain superfamily/Winged helix DNA-binding domain"/>
    <property type="match status" value="1"/>
</dbReference>
<comment type="caution">
    <text evidence="5">The sequence shown here is derived from an EMBL/GenBank/DDBJ whole genome shotgun (WGS) entry which is preliminary data.</text>
</comment>
<dbReference type="InterPro" id="IPR029016">
    <property type="entry name" value="GAF-like_dom_sf"/>
</dbReference>
<gene>
    <name evidence="5" type="ORF">BAA01_03560</name>
</gene>
<dbReference type="InterPro" id="IPR036388">
    <property type="entry name" value="WH-like_DNA-bd_sf"/>
</dbReference>
<dbReference type="InterPro" id="IPR000792">
    <property type="entry name" value="Tscrpt_reg_LuxR_C"/>
</dbReference>
<dbReference type="SUPFAM" id="SSF55781">
    <property type="entry name" value="GAF domain-like"/>
    <property type="match status" value="1"/>
</dbReference>
<keyword evidence="2" id="KW-0238">DNA-binding</keyword>
<sequence>MGLSLHHRLDQLLNDGAALFLENRQTIQEYWKKMLYQLTENQSPPWNDHKLVHKTSWIAHLFLKYIPALTSTNSEQTLKLLREEWQAQIPEEMEPSQLILILSLLENTVHQAVRKMPGANYQRHQVIHYLFSILGQHVLGPGSIPIDVQDFLQHLFRIDDIPLYWIARLEYQAGSYAVKDMLFPKEREVPLPLLELTKMLKAETKEVLIEAILKLIGQPEEPSQTEVISFSLNQENLLFATAKETSAFMKPFLSFAMQLLKQHQILAMQEGYWKDALILFDESIIQAKNLQETLEKISAGFVNYLPFERAALFSYSQTDHSGIGIFGYQVNDHAIRKIREHISNIPLISYGLQKIQPIYVPSAAQGLPNHYVKQFQLESVVVTPLFAPSKNKLIGAAILDQGEGKPFELPSDTLTALMKFSKHAAETLVKYWNGEQLNFSPLSTVRLSPREYDVLKLMAEGASISEAAQALHLSEYTVRDYVTAAMKKLNAKNRTHAVAIALKMGLIS</sequence>
<evidence type="ECO:0000256" key="1">
    <source>
        <dbReference type="ARBA" id="ARBA00023015"/>
    </source>
</evidence>
<evidence type="ECO:0000313" key="5">
    <source>
        <dbReference type="EMBL" id="OUM89311.1"/>
    </source>
</evidence>
<dbReference type="AlphaFoldDB" id="A0A1Y3PPM8"/>
<keyword evidence="1" id="KW-0805">Transcription regulation</keyword>
<dbReference type="GO" id="GO:0045892">
    <property type="term" value="P:negative regulation of DNA-templated transcription"/>
    <property type="evidence" value="ECO:0007669"/>
    <property type="project" value="UniProtKB-ARBA"/>
</dbReference>
<keyword evidence="3" id="KW-0804">Transcription</keyword>
<dbReference type="GO" id="GO:0003677">
    <property type="term" value="F:DNA binding"/>
    <property type="evidence" value="ECO:0007669"/>
    <property type="project" value="UniProtKB-KW"/>
</dbReference>
<dbReference type="SMART" id="SM00421">
    <property type="entry name" value="HTH_LUXR"/>
    <property type="match status" value="1"/>
</dbReference>
<reference evidence="6" key="1">
    <citation type="submission" date="2016-06" db="EMBL/GenBank/DDBJ databases">
        <authorList>
            <person name="Nascimento L."/>
            <person name="Pereira R.V."/>
            <person name="Martins L.F."/>
            <person name="Quaggio R.B."/>
            <person name="Silva A.M."/>
            <person name="Setubal J.C."/>
        </authorList>
    </citation>
    <scope>NUCLEOTIDE SEQUENCE [LARGE SCALE GENOMIC DNA]</scope>
</reference>
<organism evidence="5 6">
    <name type="scientific">Bacillus thermozeamaize</name>
    <dbReference type="NCBI Taxonomy" id="230954"/>
    <lineage>
        <taxon>Bacteria</taxon>
        <taxon>Bacillati</taxon>
        <taxon>Bacillota</taxon>
        <taxon>Bacilli</taxon>
        <taxon>Bacillales</taxon>
        <taxon>Bacillaceae</taxon>
        <taxon>Bacillus</taxon>
    </lineage>
</organism>
<dbReference type="EMBL" id="LZRT01000045">
    <property type="protein sequence ID" value="OUM89311.1"/>
    <property type="molecule type" value="Genomic_DNA"/>
</dbReference>